<dbReference type="Gene3D" id="2.40.50.140">
    <property type="entry name" value="Nucleic acid-binding proteins"/>
    <property type="match status" value="1"/>
</dbReference>
<organism evidence="2 3">
    <name type="scientific">Thermonema lapsum</name>
    <dbReference type="NCBI Taxonomy" id="28195"/>
    <lineage>
        <taxon>Bacteria</taxon>
        <taxon>Pseudomonadati</taxon>
        <taxon>Bacteroidota</taxon>
        <taxon>Cytophagia</taxon>
        <taxon>Cytophagales</taxon>
        <taxon>Thermonemataceae</taxon>
        <taxon>Thermonema</taxon>
    </lineage>
</organism>
<reference evidence="2 3" key="1">
    <citation type="submission" date="2020-03" db="EMBL/GenBank/DDBJ databases">
        <title>Genomic Encyclopedia of Type Strains, Phase IV (KMG-IV): sequencing the most valuable type-strain genomes for metagenomic binning, comparative biology and taxonomic classification.</title>
        <authorList>
            <person name="Goeker M."/>
        </authorList>
    </citation>
    <scope>NUCLEOTIDE SEQUENCE [LARGE SCALE GENOMIC DNA]</scope>
    <source>
        <strain evidence="2 3">DSM 5718</strain>
    </source>
</reference>
<sequence length="122" mass="14274">MSFEVKGKLIFIGEVQTGQGRNGEWRKREFVIETQDTYPKQICFLLWNDKVELLDSCELNDIVQVRFQLASREYNGRWYTDATAYALQRRSMQEQDYVPATEQDDFPAGAAFTDDSEEELPF</sequence>
<comment type="caution">
    <text evidence="2">The sequence shown here is derived from an EMBL/GenBank/DDBJ whole genome shotgun (WGS) entry which is preliminary data.</text>
</comment>
<dbReference type="RefSeq" id="WP_166918640.1">
    <property type="nucleotide sequence ID" value="NZ_JAASRN010000001.1"/>
</dbReference>
<accession>A0A846MPW1</accession>
<dbReference type="InterPro" id="IPR012340">
    <property type="entry name" value="NA-bd_OB-fold"/>
</dbReference>
<evidence type="ECO:0008006" key="4">
    <source>
        <dbReference type="Google" id="ProtNLM"/>
    </source>
</evidence>
<feature type="region of interest" description="Disordered" evidence="1">
    <location>
        <begin position="103"/>
        <end position="122"/>
    </location>
</feature>
<evidence type="ECO:0000313" key="3">
    <source>
        <dbReference type="Proteomes" id="UP000537126"/>
    </source>
</evidence>
<dbReference type="Pfam" id="PF11325">
    <property type="entry name" value="DUF3127"/>
    <property type="match status" value="1"/>
</dbReference>
<protein>
    <recommendedName>
        <fullName evidence="4">DUF3127 domain-containing protein</fullName>
    </recommendedName>
</protein>
<dbReference type="AlphaFoldDB" id="A0A846MPW1"/>
<dbReference type="Proteomes" id="UP000537126">
    <property type="component" value="Unassembled WGS sequence"/>
</dbReference>
<dbReference type="EMBL" id="JAASRN010000001">
    <property type="protein sequence ID" value="NIK73400.1"/>
    <property type="molecule type" value="Genomic_DNA"/>
</dbReference>
<evidence type="ECO:0000256" key="1">
    <source>
        <dbReference type="SAM" id="MobiDB-lite"/>
    </source>
</evidence>
<evidence type="ECO:0000313" key="2">
    <source>
        <dbReference type="EMBL" id="NIK73400.1"/>
    </source>
</evidence>
<keyword evidence="3" id="KW-1185">Reference proteome</keyword>
<dbReference type="InterPro" id="IPR021474">
    <property type="entry name" value="DUF3127"/>
</dbReference>
<gene>
    <name evidence="2" type="ORF">FHS56_000886</name>
</gene>
<proteinExistence type="predicted"/>
<name>A0A846MPW1_9BACT</name>